<feature type="transmembrane region" description="Helical" evidence="12">
    <location>
        <begin position="95"/>
        <end position="119"/>
    </location>
</feature>
<dbReference type="PANTHER" id="PTHR30365">
    <property type="entry name" value="CYTOCHROME D UBIQUINOL OXIDASE"/>
    <property type="match status" value="1"/>
</dbReference>
<evidence type="ECO:0000256" key="11">
    <source>
        <dbReference type="ARBA" id="ARBA00023136"/>
    </source>
</evidence>
<evidence type="ECO:0000256" key="7">
    <source>
        <dbReference type="ARBA" id="ARBA00022723"/>
    </source>
</evidence>
<keyword evidence="14" id="KW-1185">Reference proteome</keyword>
<feature type="transmembrane region" description="Helical" evidence="12">
    <location>
        <begin position="20"/>
        <end position="45"/>
    </location>
</feature>
<keyword evidence="9 12" id="KW-1133">Transmembrane helix</keyword>
<evidence type="ECO:0000256" key="9">
    <source>
        <dbReference type="ARBA" id="ARBA00022989"/>
    </source>
</evidence>
<reference evidence="13 14" key="1">
    <citation type="submission" date="2023-03" db="EMBL/GenBank/DDBJ databases">
        <title>Draft genome sequence of Streptomyces sp. K1PA1 isolated from peat swamp forest in Thailand.</title>
        <authorList>
            <person name="Klaysubun C."/>
            <person name="Duangmal K."/>
        </authorList>
    </citation>
    <scope>NUCLEOTIDE SEQUENCE [LARGE SCALE GENOMIC DNA]</scope>
    <source>
        <strain evidence="13 14">K1PA1</strain>
    </source>
</reference>
<evidence type="ECO:0000256" key="5">
    <source>
        <dbReference type="ARBA" id="ARBA00022617"/>
    </source>
</evidence>
<organism evidence="13 14">
    <name type="scientific">Streptomyces tropicalis</name>
    <dbReference type="NCBI Taxonomy" id="3034234"/>
    <lineage>
        <taxon>Bacteria</taxon>
        <taxon>Bacillati</taxon>
        <taxon>Actinomycetota</taxon>
        <taxon>Actinomycetes</taxon>
        <taxon>Kitasatosporales</taxon>
        <taxon>Streptomycetaceae</taxon>
        <taxon>Streptomyces</taxon>
    </lineage>
</organism>
<dbReference type="PANTHER" id="PTHR30365:SF15">
    <property type="entry name" value="CYTOCHROME BD UBIQUINOL OXIDASE SUBUNIT 1"/>
    <property type="match status" value="1"/>
</dbReference>
<keyword evidence="4 12" id="KW-1003">Cell membrane</keyword>
<feature type="transmembrane region" description="Helical" evidence="12">
    <location>
        <begin position="57"/>
        <end position="75"/>
    </location>
</feature>
<keyword evidence="6 12" id="KW-0812">Transmembrane</keyword>
<keyword evidence="3 12" id="KW-0813">Transport</keyword>
<sequence>MDLALAPETLARWQFGITTVYHFLFVPLTISLAALTAGLQTAWVRTEKETYLRATKFWGKLFLINIAMGVVTGIVQEFQFGMNWSDYSRFVGDVFGAPLAFEALIAFFFESTFIGLWIFGWDKLPKKIHLACIWMVSLGTILSAYFILAANSWMQHPVGYRINGAKGRAELTDFLAVLTQNTALSQAFHTLTAAFLTGGAFMVGISAFHLARKRHIRVMKTSLRLGLVTVVVAGLLTAVSGDVLGKVMFKQQPMKMAAAEALWDGQDSAPFSIFAYGDVDKGHNSVAIEIPGLLSFLAADDFHAHVPGINDVNKAEQQKFGPGDYRPNIPVTFWGFRWMIGFGMASFAVGLAGLWLTRKKFMLPEHLRVGDDEVPHLVLLPSRALSPTLTAWFWRIAVWTLAFPLIANSWGWIFTETGRQPWVVYGVLQTRHAVSPGVSQAEVITSMTVFTLLYAVLAVVEVKLLVKYVKAGPPELTEADLHPPTKIGGDTRDADRPMAFSY</sequence>
<dbReference type="Proteomes" id="UP001221150">
    <property type="component" value="Unassembled WGS sequence"/>
</dbReference>
<dbReference type="Pfam" id="PF01654">
    <property type="entry name" value="Cyt_bd_oxida_I"/>
    <property type="match status" value="1"/>
</dbReference>
<feature type="transmembrane region" description="Helical" evidence="12">
    <location>
        <begin position="392"/>
        <end position="413"/>
    </location>
</feature>
<feature type="transmembrane region" description="Helical" evidence="12">
    <location>
        <begin position="443"/>
        <end position="466"/>
    </location>
</feature>
<accession>A0ABT6A8A6</accession>
<name>A0ABT6A8A6_9ACTN</name>
<keyword evidence="5 12" id="KW-0349">Heme</keyword>
<feature type="transmembrane region" description="Helical" evidence="12">
    <location>
        <begin position="131"/>
        <end position="150"/>
    </location>
</feature>
<feature type="transmembrane region" description="Helical" evidence="12">
    <location>
        <begin position="336"/>
        <end position="356"/>
    </location>
</feature>
<protein>
    <submittedName>
        <fullName evidence="13">Cytochrome ubiquinol oxidase subunit I</fullName>
    </submittedName>
</protein>
<evidence type="ECO:0000256" key="3">
    <source>
        <dbReference type="ARBA" id="ARBA00022448"/>
    </source>
</evidence>
<dbReference type="RefSeq" id="WP_276110440.1">
    <property type="nucleotide sequence ID" value="NZ_JARJBB010000010.1"/>
</dbReference>
<keyword evidence="10 12" id="KW-0408">Iron</keyword>
<feature type="transmembrane region" description="Helical" evidence="12">
    <location>
        <begin position="223"/>
        <end position="244"/>
    </location>
</feature>
<evidence type="ECO:0000256" key="12">
    <source>
        <dbReference type="PIRNR" id="PIRNR006446"/>
    </source>
</evidence>
<proteinExistence type="inferred from homology"/>
<comment type="caution">
    <text evidence="13">The sequence shown here is derived from an EMBL/GenBank/DDBJ whole genome shotgun (WGS) entry which is preliminary data.</text>
</comment>
<evidence type="ECO:0000256" key="1">
    <source>
        <dbReference type="ARBA" id="ARBA00004651"/>
    </source>
</evidence>
<evidence type="ECO:0000256" key="10">
    <source>
        <dbReference type="ARBA" id="ARBA00023004"/>
    </source>
</evidence>
<feature type="transmembrane region" description="Helical" evidence="12">
    <location>
        <begin position="187"/>
        <end position="211"/>
    </location>
</feature>
<keyword evidence="8 12" id="KW-0249">Electron transport</keyword>
<evidence type="ECO:0000313" key="13">
    <source>
        <dbReference type="EMBL" id="MDF3300871.1"/>
    </source>
</evidence>
<dbReference type="EMBL" id="JARJBB010000010">
    <property type="protein sequence ID" value="MDF3300871.1"/>
    <property type="molecule type" value="Genomic_DNA"/>
</dbReference>
<keyword evidence="11 12" id="KW-0472">Membrane</keyword>
<evidence type="ECO:0000313" key="14">
    <source>
        <dbReference type="Proteomes" id="UP001221150"/>
    </source>
</evidence>
<dbReference type="InterPro" id="IPR002585">
    <property type="entry name" value="Cyt-d_ubiquinol_oxidase_su_1"/>
</dbReference>
<comment type="subcellular location">
    <subcellularLocation>
        <location evidence="1">Cell membrane</location>
        <topology evidence="1">Multi-pass membrane protein</topology>
    </subcellularLocation>
</comment>
<comment type="similarity">
    <text evidence="2 12">Belongs to the cytochrome ubiquinol oxidase subunit 1 family.</text>
</comment>
<gene>
    <name evidence="13" type="ORF">P3H78_20040</name>
</gene>
<evidence type="ECO:0000256" key="8">
    <source>
        <dbReference type="ARBA" id="ARBA00022982"/>
    </source>
</evidence>
<keyword evidence="7 12" id="KW-0479">Metal-binding</keyword>
<dbReference type="PIRSF" id="PIRSF006446">
    <property type="entry name" value="Cyt_quinol_oxidase_1"/>
    <property type="match status" value="1"/>
</dbReference>
<evidence type="ECO:0000256" key="4">
    <source>
        <dbReference type="ARBA" id="ARBA00022475"/>
    </source>
</evidence>
<evidence type="ECO:0000256" key="6">
    <source>
        <dbReference type="ARBA" id="ARBA00022692"/>
    </source>
</evidence>
<evidence type="ECO:0000256" key="2">
    <source>
        <dbReference type="ARBA" id="ARBA00009819"/>
    </source>
</evidence>